<dbReference type="RefSeq" id="WP_194412077.1">
    <property type="nucleotide sequence ID" value="NZ_BAABKZ010000001.1"/>
</dbReference>
<dbReference type="Pfam" id="PF12804">
    <property type="entry name" value="NTP_transf_3"/>
    <property type="match status" value="1"/>
</dbReference>
<keyword evidence="3" id="KW-1185">Reference proteome</keyword>
<evidence type="ECO:0000313" key="2">
    <source>
        <dbReference type="EMBL" id="GAA5084092.1"/>
    </source>
</evidence>
<comment type="caution">
    <text evidence="2">The sequence shown here is derived from an EMBL/GenBank/DDBJ whole genome shotgun (WGS) entry which is preliminary data.</text>
</comment>
<accession>A0ABP9LWA0</accession>
<dbReference type="InterPro" id="IPR029044">
    <property type="entry name" value="Nucleotide-diphossugar_trans"/>
</dbReference>
<dbReference type="SUPFAM" id="SSF53448">
    <property type="entry name" value="Nucleotide-diphospho-sugar transferases"/>
    <property type="match status" value="1"/>
</dbReference>
<protein>
    <submittedName>
        <fullName evidence="2">Nucleotidyltransferase family protein</fullName>
    </submittedName>
</protein>
<dbReference type="Proteomes" id="UP001501407">
    <property type="component" value="Unassembled WGS sequence"/>
</dbReference>
<gene>
    <name evidence="2" type="ORF">GCM10025760_01470</name>
</gene>
<reference evidence="3" key="1">
    <citation type="journal article" date="2019" name="Int. J. Syst. Evol. Microbiol.">
        <title>The Global Catalogue of Microorganisms (GCM) 10K type strain sequencing project: providing services to taxonomists for standard genome sequencing and annotation.</title>
        <authorList>
            <consortium name="The Broad Institute Genomics Platform"/>
            <consortium name="The Broad Institute Genome Sequencing Center for Infectious Disease"/>
            <person name="Wu L."/>
            <person name="Ma J."/>
        </authorList>
    </citation>
    <scope>NUCLEOTIDE SEQUENCE [LARGE SCALE GENOMIC DNA]</scope>
    <source>
        <strain evidence="3">JCM 18959</strain>
    </source>
</reference>
<evidence type="ECO:0000259" key="1">
    <source>
        <dbReference type="Pfam" id="PF12804"/>
    </source>
</evidence>
<proteinExistence type="predicted"/>
<evidence type="ECO:0000313" key="3">
    <source>
        <dbReference type="Proteomes" id="UP001501407"/>
    </source>
</evidence>
<dbReference type="EMBL" id="BAABKZ010000001">
    <property type="protein sequence ID" value="GAA5084092.1"/>
    <property type="molecule type" value="Genomic_DNA"/>
</dbReference>
<dbReference type="PANTHER" id="PTHR43777">
    <property type="entry name" value="MOLYBDENUM COFACTOR CYTIDYLYLTRANSFERASE"/>
    <property type="match status" value="1"/>
</dbReference>
<organism evidence="2 3">
    <name type="scientific">Microbacterium yannicii</name>
    <dbReference type="NCBI Taxonomy" id="671622"/>
    <lineage>
        <taxon>Bacteria</taxon>
        <taxon>Bacillati</taxon>
        <taxon>Actinomycetota</taxon>
        <taxon>Actinomycetes</taxon>
        <taxon>Micrococcales</taxon>
        <taxon>Microbacteriaceae</taxon>
        <taxon>Microbacterium</taxon>
    </lineage>
</organism>
<dbReference type="Gene3D" id="3.90.550.10">
    <property type="entry name" value="Spore Coat Polysaccharide Biosynthesis Protein SpsA, Chain A"/>
    <property type="match status" value="1"/>
</dbReference>
<dbReference type="PANTHER" id="PTHR43777:SF1">
    <property type="entry name" value="MOLYBDENUM COFACTOR CYTIDYLYLTRANSFERASE"/>
    <property type="match status" value="1"/>
</dbReference>
<dbReference type="CDD" id="cd04182">
    <property type="entry name" value="GT_2_like_f"/>
    <property type="match status" value="1"/>
</dbReference>
<name>A0ABP9LWA0_9MICO</name>
<sequence>MRICGIVLAAGAGTRYGSPKGLARTADGEPWVARGVRTLQHGGCDQVLVVVGARADEVAALVPDSARVVEARDWAAGLSASLRAGLRAAQGSASSDPVTGADQGAFDAVVVLPVDTPDAPASVVHRVIVSLRRGAPLVQGVYGGMPGHPVAIERSHFATLSDAVEGDRGARPYLVTRGVVEVECGDLWSGADIDRR</sequence>
<dbReference type="InterPro" id="IPR025877">
    <property type="entry name" value="MobA-like_NTP_Trfase"/>
</dbReference>
<feature type="domain" description="MobA-like NTP transferase" evidence="1">
    <location>
        <begin position="5"/>
        <end position="174"/>
    </location>
</feature>